<feature type="region of interest" description="Disordered" evidence="11">
    <location>
        <begin position="301"/>
        <end position="629"/>
    </location>
</feature>
<evidence type="ECO:0000256" key="4">
    <source>
        <dbReference type="ARBA" id="ARBA00022741"/>
    </source>
</evidence>
<evidence type="ECO:0000313" key="15">
    <source>
        <dbReference type="Proteomes" id="UP000702209"/>
    </source>
</evidence>
<dbReference type="Pfam" id="PF01043">
    <property type="entry name" value="SecA_PP_bind"/>
    <property type="match status" value="1"/>
</dbReference>
<feature type="compositionally biased region" description="Polar residues" evidence="11">
    <location>
        <begin position="373"/>
        <end position="399"/>
    </location>
</feature>
<name>A0ABS0D0W9_9NOCA</name>
<feature type="compositionally biased region" description="Low complexity" evidence="11">
    <location>
        <begin position="400"/>
        <end position="415"/>
    </location>
</feature>
<keyword evidence="9" id="KW-0472">Membrane</keyword>
<feature type="region of interest" description="Disordered" evidence="11">
    <location>
        <begin position="758"/>
        <end position="784"/>
    </location>
</feature>
<feature type="compositionally biased region" description="Polar residues" evidence="11">
    <location>
        <begin position="348"/>
        <end position="365"/>
    </location>
</feature>
<feature type="compositionally biased region" description="Basic and acidic residues" evidence="11">
    <location>
        <begin position="758"/>
        <end position="780"/>
    </location>
</feature>
<dbReference type="SMART" id="SM00958">
    <property type="entry name" value="SecA_PP_bind"/>
    <property type="match status" value="1"/>
</dbReference>
<dbReference type="InterPro" id="IPR044722">
    <property type="entry name" value="SecA_SF2_C"/>
</dbReference>
<keyword evidence="3" id="KW-0963">Cytoplasm</keyword>
<dbReference type="InterPro" id="IPR057746">
    <property type="entry name" value="CpnT-like_N"/>
</dbReference>
<dbReference type="SUPFAM" id="SSF54001">
    <property type="entry name" value="Cysteine proteinases"/>
    <property type="match status" value="1"/>
</dbReference>
<dbReference type="SUPFAM" id="SSF81767">
    <property type="entry name" value="Pre-protein crosslinking domain of SecA"/>
    <property type="match status" value="1"/>
</dbReference>
<feature type="active site" evidence="10">
    <location>
        <position position="3313"/>
    </location>
</feature>
<feature type="active site" evidence="10">
    <location>
        <position position="3626"/>
    </location>
</feature>
<proteinExistence type="predicted"/>
<dbReference type="SMART" id="SM00957">
    <property type="entry name" value="SecA_DEAD"/>
    <property type="match status" value="1"/>
</dbReference>
<feature type="region of interest" description="Disordered" evidence="11">
    <location>
        <begin position="3102"/>
        <end position="3121"/>
    </location>
</feature>
<evidence type="ECO:0000256" key="3">
    <source>
        <dbReference type="ARBA" id="ARBA00022490"/>
    </source>
</evidence>
<dbReference type="SUPFAM" id="SSF52540">
    <property type="entry name" value="P-loop containing nucleoside triphosphate hydrolases"/>
    <property type="match status" value="2"/>
</dbReference>
<organism evidence="14 15">
    <name type="scientific">Nocardia amamiensis</name>
    <dbReference type="NCBI Taxonomy" id="404578"/>
    <lineage>
        <taxon>Bacteria</taxon>
        <taxon>Bacillati</taxon>
        <taxon>Actinomycetota</taxon>
        <taxon>Actinomycetes</taxon>
        <taxon>Mycobacteriales</taxon>
        <taxon>Nocardiaceae</taxon>
        <taxon>Nocardia</taxon>
    </lineage>
</organism>
<sequence>MSIPDAVRQSDINLPEDLRWLSWVAGSAWPEGSENGMFALADAWSEASAGLTGLVSNIEDAVDEILSAYPSAGAGSAMARTLQNLTDESDQASLQAIAKSLGQIADSCDQVGCAIQQNKIMIIVGLVQLVYEIALAWLFPPTAGPAQAALIGWYRIVFQYLKQLLRQMLVAALKAMGQQVILTLLIQLGQMAAGHRDGVNGKDLWFAALGGALGGAFGAMFGKLGGDLFAFLGGKITRSQFDSRFQQLMRGAVEGGAGGVGGMVGGGIANQVINGGEFELDPRMLGAGAAGAFSGGAGRWRGAGASGGKVHVDPVGGPRSLAGSTPPTKVPPSASDTGPAAAPKGASDSPNVNAGTGSGAQPNESLSEHRSGSPASNQGGDQTDSTVSSPHRNTAEDNLSQQSSSAKSGGDDSSAPNTGRAPANHEQSESTALQHPSDTAEPAPQQHDGGQLVPQPHNAANASQQPASNATGGDKSTSSSPSAQRGADTKVGASRDNVTTAPKSDVSGDHSVRAQPRAGGALDAPESIQAKQADSTVAPKPDEVSSSPAQRRAESVQPETDSVSLNRPDAPQGNRPNPENSAAATDKTTPVKEPAGAPKPQGDKGEKAPARDTSAASVAEPRARAGAKGLKGVSDDLALVGKIDEATGLRWRLVDTSLLDPAWPGGKAFIREVLGFEQTMQMLRGNKSPHEGRDLFRPFQDGDLPMRPGFGQKKPADAADGLGGGGGVRGYDERNSRGVFRFNTDELPDHRYTIDKDGLWSKASDSESNGKPDPESDVIPRKGATTIEVPRQGPILKRWAEMSAPAMRTVVGDHDGNWYVGKNLHHEQFHNAGVYVAFQAHFVNGKMVAVHDWAGAYQPSPTRVKAALEKLGIYGDLDHYDQQGRKYTDSDREGWTQAAEPTPTSRSNPATDDDSTERPEPFTRAVSDEPQRDFLREAEDITRMYKREDWQNATPEDLREALRGSVHHDARDAESVAKYHRAVTAAVETIRRGTTKLDDDGAEVAPGKVLRWTQVMGTMGMREGPINMDAGEGKTFVFLADSILKAAAGDSVHVFTTRDTLANDAVNLYKQVLGVLGPDVFNVVRMNPNGADETGLDPVKPTIYIGTLDDAAFGQLRGKFMRGDIAVIDELDEALYYADTTWIISDGPSLAADPHIASRIMAARLFLDNRLNSGDLSPADFDRTDGQIGGPAKLNAEGAEKVRRLLAEEDPGASPDDLAVQIDRVNSAASAHWEFVENDHYIVHRGGDGVDKVYIIDQTTHKVMFDPATSTESRWNGGLAQAIEAKHGITIRGDSVSSQSLTAKTMLAERYEWLSGASGTAEGVSGHLVDNYGMKPVVTVPRFTESKLDTLEANLAPNQSAKHDAIADKLIGRHSAQARPELVITNRNSEVAEISARLKLANIPHEVVDARWFADRGPTAEADLKAIFDKAGQLGKILIINRQGGRGVDIEISDAVNAVGGLHVSISGKSDVRDIDIQAENRAARNGQKGSVEYFLAADDALFAGAPHHAQTIIRYTDAVTSHEKATVRLDEARTTRDLAESADAAGSTARTRAVRDAAFDDYTIARDAHRAATAEREAAEAAVQAAASHLQAENAARRMGRTVLLPTAVVASAASVAAHTPARDLDIPSTIPEQRADLGQPETDVSESDTGSFSDDLTGAELPQLFGDDQFGPPVPPLAVVDFPGLFVADTTGHLVAFGTEEMPVVRTYSHEQNLVHEIEHPVSGPVVLDSALVAELFTTRTRDDGTVVVSSTATGAHVVTAGAASMLPAGSVYGRPDPLDSTKFTLYGGSTVGWLSVDANRIGVTTRRETDPLQRDDIPEAAFVNGHVSAPAVVFADPTSRVLGRRLAELADAIKASRNDAALRAELTAQRTASHDELENHFATLPVEQRAIAVARAKQLGSIDLHTAKLAEKHNISLETARAEMKAELVTALAGKDIAVRISEESLLEVLRDGRFKTVFDLGDTGTGMDDRALLEARWFGHDVNDHPIDKRAVYGYVRVGGEQPVGDLHDERLNVYGDAVVVLKSAVRARTTVCVGDSIGDQSNVYPSRLEDPAPESFGVYPPRRPGLPSAHVGLRRDLTHPDFRKWGYVEAQVHGGVTSADIDHVVFKWEPETDLRDQLRAAGIPWKVVKHTAPPIVNKPGQADPAISSGWKTYLNSSRVSDDPNALHGKNFLGVTVSFTYADVVTQELIGPAGTPIGVSYKHVESEIEGAERWAGAQQWHDKVVRTRPGQTGKDVFAGQTRVGHEVVAAPWAAEYGGVGREPVFVNAHAGPNTFEIRLRTGTTLEVSGATFAKLVEQSPALEAARAAGGPSSVVLVACEPAKGSAATDFAATLHQRFPAAPVHAAASAVWISNWRNPAVPTVRYRYLAADNNAGWVSLHSDGTRVEHAGTRYPTGATGSPTTTTTTTATKLAGSNSLASSRNPIVWQWKEVLDPPVSSPLTTTTAEGVRGASKQHTVFEVSDVLTRPLLDKNGTTIGVSFVLKSEGQREAIKWARAASGQDMVVLTDTGQDVDDVTKRRLVFGEDVVDAPWKIDYAQDGPGPVYIDAHANSKGFMVEIIWKKGTKQESTRSVRVDGANYAKIVKAAEHFQEALRTGGQATDRSLVLISCKAGNRTAATDFALAMRDLLPTAPVHAGAGVVMVSAKKAGKTFATLGVNDNRGWVTIGSDGAKVVQQNTIKHASAAASGTPGQSTGTRTGAVREVAEVAEETVADTTAESGALVGPAVSSGWRTYLNSWRVSNDPDVLHGKNAFELPINFTYADVVVHEMFGSTGALTGVCFQHLDLELDANRRWAAATEWHDKVVRTQPGQTGKQAFHGPIRVGQEVVDAPWVAEFTRTGHRPVFVTAHAGPNTFEIRLRTGTTLEVNGTTFAKIVEWSPGLRGPLSTGEATSIVLLACKPAKGSAAMEFARTLHQNFPHAPVHAAATSVWQSTMRYPARPDINYRLLAADRNAGWVTLHNNGTRTEHASTRYLSPTAASSGVVGSGSTIGGALSAPLRFSPNKETTEVIAAVTPAEAAANDARLWKWLTRNMFDDAFDHAVRGRRLRDGSDLQEPSDLEDMSEDARHPAPGAGLLADTAEIQWSDDELATLFADPDAGSTATALSPPAATAEHHPPTTETLEALPLHVAPAAEAFVRGDRCVLIDGLGTAHRLDVGSGWRAVKGTFSHPGTGAEYIGLVPLDQKHDASPIRIRKTLLAEAFEENAATFFWETTYFLARAGIGIEGSGDTPVWLPPRAVVAVKHAHNPDGTPDPSRTMVGRPKAATWHTLDSDILGPLVPELRRANNPLWDEISGPRVSDVRQGALDNCFLVANMMALARSPLPLLREMMTDLGDSVAVRFFDKNGDAAWVRVSKDLYVDGDNSTRYAADLGVLWPAVLEKAYAVFAGEFGYAGLDGGSPGTTAATMLPATLPSGLRFQPSRAVTDAYFHHPMRMDIDELRSLAGSDDEFARAVSALRGEWEDRVRDHRAREANPMGADADRAQVLALVAGNGNNVWAAVREFYRLIRPDNPSSTEGFRRFLNHELSPEQRTRWASNIERLVDSVDRAASWRTRELDQQTGRHIAERVDFALGRGDLVMLGTRNWGRDDTVQFPGLAGNHGYTAVGVQRDEDGNPVALRLRNPWGTNRSAQPPLSGITFLADGVVDVELRHLNKFATLAICGPGARGLFGLDRLAPPGVDDLVGTHSEVPEPAQSADAAELLGVELPGADEGDGHAVAHVSHPIDWKKHLGVLGQLGGGKKLSGTAEHTVVRFRAKNLIQEPILDLQGRTVGITFLYGPDELEVLRTWGNAPNGHGMVFRTRPGEAGSAALAGDRNRIGLDRFVPAPWVAEYREGKPGPFYISVHADSRGFEVRSRAGRSIAVDGTTFAAIVQASPTFQAAMTSGPSRSVVMIACAVANGSAGEEFSAALHRTFPDRRIYGSRGDVDVHAESGRGVGLLAAGDNAGWMSYLNAVATDHAATRYDAPATDGRAAFVEQTANDTDIVDWVEQLRSTEAFFGEEPYFGVTSDDRVIGFFGADVLVNPMLDHRGTAIGVSFHQPGHLEGELLWARTENFHNVVTRMRDGDDDLSVVVQRILQEGSSRTENVRAPWALDYANGKNGPVYISAHADANLFEINLRSGVTIDVDGRTFASIVQSAHPFGAALASGLAAALGTPKSFVLMACKAAAGVAGSGFAEVFGRMFPGRPVHASTGTVNFHVLRVDKEEGPPIRISWLGASHNAGWMSYHNGRQIRHDHTRHPPPHPDSTESS</sequence>
<reference evidence="14 15" key="1">
    <citation type="submission" date="2020-10" db="EMBL/GenBank/DDBJ databases">
        <title>Identification of Nocardia species via Next-generation sequencing and recognition of intraspecies genetic diversity.</title>
        <authorList>
            <person name="Li P."/>
            <person name="Li P."/>
            <person name="Lu B."/>
        </authorList>
    </citation>
    <scope>NUCLEOTIDE SEQUENCE [LARGE SCALE GENOMIC DNA]</scope>
    <source>
        <strain evidence="14 15">BJ06-0157</strain>
    </source>
</reference>
<evidence type="ECO:0000256" key="6">
    <source>
        <dbReference type="ARBA" id="ARBA00022927"/>
    </source>
</evidence>
<gene>
    <name evidence="14" type="ORF">IU459_33550</name>
</gene>
<keyword evidence="1" id="KW-0813">Transport</keyword>
<keyword evidence="7" id="KW-1278">Translocase</keyword>
<keyword evidence="2" id="KW-1003">Cell membrane</keyword>
<keyword evidence="6" id="KW-0653">Protein transport</keyword>
<dbReference type="PANTHER" id="PTHR30612:SF0">
    <property type="entry name" value="CHLOROPLAST PROTEIN-TRANSPORTING ATPASE"/>
    <property type="match status" value="1"/>
</dbReference>
<dbReference type="InterPro" id="IPR014018">
    <property type="entry name" value="SecA_motor_DEAD"/>
</dbReference>
<feature type="domain" description="SecA family profile" evidence="13">
    <location>
        <begin position="919"/>
        <end position="1526"/>
    </location>
</feature>
<feature type="region of interest" description="Disordered" evidence="11">
    <location>
        <begin position="884"/>
        <end position="933"/>
    </location>
</feature>
<dbReference type="Pfam" id="PF25547">
    <property type="entry name" value="WXG100_2"/>
    <property type="match status" value="1"/>
</dbReference>
<dbReference type="Proteomes" id="UP000702209">
    <property type="component" value="Unassembled WGS sequence"/>
</dbReference>
<evidence type="ECO:0000256" key="2">
    <source>
        <dbReference type="ARBA" id="ARBA00022475"/>
    </source>
</evidence>
<feature type="compositionally biased region" description="Basic and acidic residues" evidence="11">
    <location>
        <begin position="916"/>
        <end position="933"/>
    </location>
</feature>
<evidence type="ECO:0000256" key="8">
    <source>
        <dbReference type="ARBA" id="ARBA00023010"/>
    </source>
</evidence>
<dbReference type="PANTHER" id="PTHR30612">
    <property type="entry name" value="SECA INNER MEMBRANE COMPONENT OF SEC PROTEIN SECRETION SYSTEM"/>
    <property type="match status" value="1"/>
</dbReference>
<dbReference type="InterPro" id="IPR027417">
    <property type="entry name" value="P-loop_NTPase"/>
</dbReference>
<evidence type="ECO:0000256" key="10">
    <source>
        <dbReference type="PROSITE-ProRule" id="PRU00239"/>
    </source>
</evidence>
<feature type="active site" evidence="10">
    <location>
        <position position="3604"/>
    </location>
</feature>
<keyword evidence="5" id="KW-0067">ATP-binding</keyword>
<dbReference type="Pfam" id="PF21090">
    <property type="entry name" value="P-loop_SecA"/>
    <property type="match status" value="1"/>
</dbReference>
<evidence type="ECO:0000256" key="7">
    <source>
        <dbReference type="ARBA" id="ARBA00022967"/>
    </source>
</evidence>
<evidence type="ECO:0000259" key="12">
    <source>
        <dbReference type="PROSITE" id="PS50203"/>
    </source>
</evidence>
<keyword evidence="10" id="KW-0378">Hydrolase</keyword>
<evidence type="ECO:0008006" key="16">
    <source>
        <dbReference type="Google" id="ProtNLM"/>
    </source>
</evidence>
<dbReference type="InterPro" id="IPR011115">
    <property type="entry name" value="SecA_DEAD"/>
</dbReference>
<feature type="compositionally biased region" description="Basic and acidic residues" evidence="11">
    <location>
        <begin position="884"/>
        <end position="894"/>
    </location>
</feature>
<comment type="caution">
    <text evidence="14">The sequence shown here is derived from an EMBL/GenBank/DDBJ whole genome shotgun (WGS) entry which is preliminary data.</text>
</comment>
<feature type="region of interest" description="Disordered" evidence="11">
    <location>
        <begin position="1635"/>
        <end position="1655"/>
    </location>
</feature>
<feature type="compositionally biased region" description="Polar residues" evidence="11">
    <location>
        <begin position="574"/>
        <end position="588"/>
    </location>
</feature>
<feature type="compositionally biased region" description="Low complexity" evidence="11">
    <location>
        <begin position="3102"/>
        <end position="3115"/>
    </location>
</feature>
<evidence type="ECO:0000313" key="14">
    <source>
        <dbReference type="EMBL" id="MBF6302430.1"/>
    </source>
</evidence>
<dbReference type="Pfam" id="PF07517">
    <property type="entry name" value="SecA_DEAD"/>
    <property type="match status" value="1"/>
</dbReference>
<evidence type="ECO:0000256" key="11">
    <source>
        <dbReference type="SAM" id="MobiDB-lite"/>
    </source>
</evidence>
<evidence type="ECO:0000259" key="13">
    <source>
        <dbReference type="PROSITE" id="PS51196"/>
    </source>
</evidence>
<dbReference type="EMBL" id="JADLQX010000043">
    <property type="protein sequence ID" value="MBF6302430.1"/>
    <property type="molecule type" value="Genomic_DNA"/>
</dbReference>
<dbReference type="InterPro" id="IPR011130">
    <property type="entry name" value="SecA_preprotein_X-link_dom"/>
</dbReference>
<evidence type="ECO:0000256" key="5">
    <source>
        <dbReference type="ARBA" id="ARBA00022840"/>
    </source>
</evidence>
<accession>A0ABS0D0W9</accession>
<evidence type="ECO:0000256" key="1">
    <source>
        <dbReference type="ARBA" id="ARBA00022448"/>
    </source>
</evidence>
<keyword evidence="10" id="KW-0788">Thiol protease</keyword>
<keyword evidence="10" id="KW-0645">Protease</keyword>
<keyword evidence="4" id="KW-0547">Nucleotide-binding</keyword>
<feature type="compositionally biased region" description="Polar residues" evidence="11">
    <location>
        <begin position="474"/>
        <end position="483"/>
    </location>
</feature>
<dbReference type="PROSITE" id="PS51196">
    <property type="entry name" value="SECA_MOTOR_DEAD"/>
    <property type="match status" value="1"/>
</dbReference>
<feature type="region of interest" description="Disordered" evidence="11">
    <location>
        <begin position="3052"/>
        <end position="3077"/>
    </location>
</feature>
<dbReference type="InterPro" id="IPR036670">
    <property type="entry name" value="SecA_X-link_sf"/>
</dbReference>
<feature type="compositionally biased region" description="Low complexity" evidence="11">
    <location>
        <begin position="454"/>
        <end position="470"/>
    </location>
</feature>
<dbReference type="RefSeq" id="WP_195133617.1">
    <property type="nucleotide sequence ID" value="NZ_JADLQX010000043.1"/>
</dbReference>
<dbReference type="Gene3D" id="3.90.1440.10">
    <property type="entry name" value="SecA, preprotein cross-linking domain"/>
    <property type="match status" value="1"/>
</dbReference>
<dbReference type="InterPro" id="IPR000185">
    <property type="entry name" value="SecA"/>
</dbReference>
<evidence type="ECO:0000256" key="9">
    <source>
        <dbReference type="ARBA" id="ARBA00023136"/>
    </source>
</evidence>
<feature type="domain" description="Calpain catalytic" evidence="12">
    <location>
        <begin position="3297"/>
        <end position="3629"/>
    </location>
</feature>
<dbReference type="InterPro" id="IPR001300">
    <property type="entry name" value="Peptidase_C2_calpain_cat"/>
</dbReference>
<keyword evidence="15" id="KW-1185">Reference proteome</keyword>
<protein>
    <recommendedName>
        <fullName evidence="16">SecA family profile domain-containing protein</fullName>
    </recommendedName>
</protein>
<dbReference type="Gene3D" id="3.40.50.300">
    <property type="entry name" value="P-loop containing nucleotide triphosphate hydrolases"/>
    <property type="match status" value="2"/>
</dbReference>
<dbReference type="PROSITE" id="PS50203">
    <property type="entry name" value="CALPAIN_CAT"/>
    <property type="match status" value="1"/>
</dbReference>
<feature type="compositionally biased region" description="Basic and acidic residues" evidence="11">
    <location>
        <begin position="601"/>
        <end position="610"/>
    </location>
</feature>
<dbReference type="InterPro" id="IPR038765">
    <property type="entry name" value="Papain-like_cys_pep_sf"/>
</dbReference>
<keyword evidence="8" id="KW-0811">Translocation</keyword>